<feature type="chain" id="PRO_5039656383" evidence="1">
    <location>
        <begin position="20"/>
        <end position="474"/>
    </location>
</feature>
<dbReference type="EMBL" id="JADIMA010000031">
    <property type="protein sequence ID" value="MBO8472603.1"/>
    <property type="molecule type" value="Genomic_DNA"/>
</dbReference>
<keyword evidence="1" id="KW-0732">Signal</keyword>
<dbReference type="AlphaFoldDB" id="A0A9D9IIV5"/>
<gene>
    <name evidence="2" type="ORF">IAB81_03110</name>
</gene>
<name>A0A9D9IIV5_9BACT</name>
<organism evidence="2 3">
    <name type="scientific">Candidatus Merdivivens pullicola</name>
    <dbReference type="NCBI Taxonomy" id="2840872"/>
    <lineage>
        <taxon>Bacteria</taxon>
        <taxon>Pseudomonadati</taxon>
        <taxon>Bacteroidota</taxon>
        <taxon>Bacteroidia</taxon>
        <taxon>Bacteroidales</taxon>
        <taxon>Muribaculaceae</taxon>
        <taxon>Muribaculaceae incertae sedis</taxon>
        <taxon>Candidatus Merdivivens</taxon>
    </lineage>
</organism>
<evidence type="ECO:0000256" key="1">
    <source>
        <dbReference type="SAM" id="SignalP"/>
    </source>
</evidence>
<comment type="caution">
    <text evidence="2">The sequence shown here is derived from an EMBL/GenBank/DDBJ whole genome shotgun (WGS) entry which is preliminary data.</text>
</comment>
<reference evidence="2" key="1">
    <citation type="submission" date="2020-10" db="EMBL/GenBank/DDBJ databases">
        <authorList>
            <person name="Gilroy R."/>
        </authorList>
    </citation>
    <scope>NUCLEOTIDE SEQUENCE</scope>
    <source>
        <strain evidence="2">B1-8020</strain>
    </source>
</reference>
<sequence length="474" mass="54023">MKRILIFVIGVFISSGCFAGTSVTSFTVDERFELTSIAARLAGYQEYCQGAIPEYNAAIDEYFAPYGEHGLLAFMQQMRQDNSLAYDAIPLATQTLVIDDGCVRVSDDADIDRLCSYDPRWTKENYLKFVGLLDDFYKDTDFHGFFGKNTSLYESAAEIMRALCPVNIGWFNEFFGEGMGKIGLCLAFANGYNSYMLRPSGVIDGSVLVLGAFFDPASLSLQDIGDDMAIRYITKFVPDMCRIAVSPMIEKNMQLFKPAAEAFFNEYDVRNIMRMNNVRDPQTLVYDWMTLLTTAMYFRDNGYVSFDYDSILADAARNGYFWLDSSIEAMGGFYSGREQYGCFEDYIPRMAEYFNDAAGHIERERRHYASLFPEIVSSKTSRKQVRDSLVVEFAFSVPMQTSMMGIDMYPYDDGVETVTGPSVSYSDDSRRFIVKVAESDLEKGKHYGFTLPWEYFVSEKGYQMKGDYVFEFKF</sequence>
<dbReference type="PROSITE" id="PS51257">
    <property type="entry name" value="PROKAR_LIPOPROTEIN"/>
    <property type="match status" value="1"/>
</dbReference>
<feature type="signal peptide" evidence="1">
    <location>
        <begin position="1"/>
        <end position="19"/>
    </location>
</feature>
<evidence type="ECO:0000313" key="3">
    <source>
        <dbReference type="Proteomes" id="UP000823604"/>
    </source>
</evidence>
<reference evidence="2" key="2">
    <citation type="journal article" date="2021" name="PeerJ">
        <title>Extensive microbial diversity within the chicken gut microbiome revealed by metagenomics and culture.</title>
        <authorList>
            <person name="Gilroy R."/>
            <person name="Ravi A."/>
            <person name="Getino M."/>
            <person name="Pursley I."/>
            <person name="Horton D.L."/>
            <person name="Alikhan N.F."/>
            <person name="Baker D."/>
            <person name="Gharbi K."/>
            <person name="Hall N."/>
            <person name="Watson M."/>
            <person name="Adriaenssens E.M."/>
            <person name="Foster-Nyarko E."/>
            <person name="Jarju S."/>
            <person name="Secka A."/>
            <person name="Antonio M."/>
            <person name="Oren A."/>
            <person name="Chaudhuri R.R."/>
            <person name="La Ragione R."/>
            <person name="Hildebrand F."/>
            <person name="Pallen M.J."/>
        </authorList>
    </citation>
    <scope>NUCLEOTIDE SEQUENCE</scope>
    <source>
        <strain evidence="2">B1-8020</strain>
    </source>
</reference>
<evidence type="ECO:0000313" key="2">
    <source>
        <dbReference type="EMBL" id="MBO8472603.1"/>
    </source>
</evidence>
<proteinExistence type="predicted"/>
<dbReference type="Proteomes" id="UP000823604">
    <property type="component" value="Unassembled WGS sequence"/>
</dbReference>
<protein>
    <submittedName>
        <fullName evidence="2">DUF4932 domain-containing protein</fullName>
    </submittedName>
</protein>
<accession>A0A9D9IIV5</accession>